<protein>
    <submittedName>
        <fullName evidence="2">Uncharacterized protein</fullName>
    </submittedName>
</protein>
<accession>A0A915AC31</accession>
<dbReference type="WBParaSite" id="PgR002_g277_t01">
    <property type="protein sequence ID" value="PgR002_g277_t01"/>
    <property type="gene ID" value="PgR002_g277"/>
</dbReference>
<organism evidence="1 2">
    <name type="scientific">Parascaris univalens</name>
    <name type="common">Nematode worm</name>
    <dbReference type="NCBI Taxonomy" id="6257"/>
    <lineage>
        <taxon>Eukaryota</taxon>
        <taxon>Metazoa</taxon>
        <taxon>Ecdysozoa</taxon>
        <taxon>Nematoda</taxon>
        <taxon>Chromadorea</taxon>
        <taxon>Rhabditida</taxon>
        <taxon>Spirurina</taxon>
        <taxon>Ascaridomorpha</taxon>
        <taxon>Ascaridoidea</taxon>
        <taxon>Ascarididae</taxon>
        <taxon>Parascaris</taxon>
    </lineage>
</organism>
<reference evidence="2" key="1">
    <citation type="submission" date="2022-11" db="UniProtKB">
        <authorList>
            <consortium name="WormBaseParasite"/>
        </authorList>
    </citation>
    <scope>IDENTIFICATION</scope>
</reference>
<keyword evidence="1" id="KW-1185">Reference proteome</keyword>
<sequence>MAVGVNGQNGRIARIIALMDTNPGRDSVQTQHLQMVVRRVLAPTLNFYLVAIRHFA</sequence>
<dbReference type="Proteomes" id="UP000887569">
    <property type="component" value="Unplaced"/>
</dbReference>
<evidence type="ECO:0000313" key="1">
    <source>
        <dbReference type="Proteomes" id="UP000887569"/>
    </source>
</evidence>
<evidence type="ECO:0000313" key="2">
    <source>
        <dbReference type="WBParaSite" id="PgR002_g277_t01"/>
    </source>
</evidence>
<proteinExistence type="predicted"/>
<name>A0A915AC31_PARUN</name>
<dbReference type="AlphaFoldDB" id="A0A915AC31"/>